<keyword evidence="3" id="KW-0998">Cell outer membrane</keyword>
<keyword evidence="8" id="KW-1185">Reference proteome</keyword>
<evidence type="ECO:0000313" key="7">
    <source>
        <dbReference type="EMBL" id="RFA39610.1"/>
    </source>
</evidence>
<evidence type="ECO:0000256" key="2">
    <source>
        <dbReference type="ARBA" id="ARBA00023136"/>
    </source>
</evidence>
<comment type="caution">
    <text evidence="7">The sequence shown here is derived from an EMBL/GenBank/DDBJ whole genome shotgun (WGS) entry which is preliminary data.</text>
</comment>
<dbReference type="Gene3D" id="1.20.1270.390">
    <property type="match status" value="1"/>
</dbReference>
<evidence type="ECO:0000256" key="1">
    <source>
        <dbReference type="ARBA" id="ARBA00004442"/>
    </source>
</evidence>
<accession>A0A3E0X438</accession>
<name>A0A3E0X438_9GAMM</name>
<evidence type="ECO:0000256" key="3">
    <source>
        <dbReference type="ARBA" id="ARBA00023237"/>
    </source>
</evidence>
<keyword evidence="5" id="KW-0732">Signal</keyword>
<dbReference type="InterPro" id="IPR050330">
    <property type="entry name" value="Bact_OuterMem_StrucFunc"/>
</dbReference>
<comment type="subcellular location">
    <subcellularLocation>
        <location evidence="1">Cell outer membrane</location>
    </subcellularLocation>
</comment>
<feature type="domain" description="OmpA-like" evidence="6">
    <location>
        <begin position="150"/>
        <end position="267"/>
    </location>
</feature>
<dbReference type="PRINTS" id="PR01023">
    <property type="entry name" value="NAFLGMOTY"/>
</dbReference>
<dbReference type="EMBL" id="NFZW01000001">
    <property type="protein sequence ID" value="RFA39610.1"/>
    <property type="molecule type" value="Genomic_DNA"/>
</dbReference>
<evidence type="ECO:0000256" key="4">
    <source>
        <dbReference type="PROSITE-ProRule" id="PRU00473"/>
    </source>
</evidence>
<dbReference type="RefSeq" id="WP_116300419.1">
    <property type="nucleotide sequence ID" value="NZ_NFZV01000001.1"/>
</dbReference>
<gene>
    <name evidence="7" type="ORF">CAL65_02355</name>
</gene>
<dbReference type="OrthoDB" id="9782229at2"/>
<dbReference type="PROSITE" id="PS51257">
    <property type="entry name" value="PROKAR_LIPOPROTEIN"/>
    <property type="match status" value="1"/>
</dbReference>
<dbReference type="GO" id="GO:0009279">
    <property type="term" value="C:cell outer membrane"/>
    <property type="evidence" value="ECO:0007669"/>
    <property type="project" value="UniProtKB-SubCell"/>
</dbReference>
<dbReference type="PANTHER" id="PTHR30329:SF21">
    <property type="entry name" value="LIPOPROTEIN YIAD-RELATED"/>
    <property type="match status" value="1"/>
</dbReference>
<dbReference type="Gene3D" id="3.30.1330.60">
    <property type="entry name" value="OmpA-like domain"/>
    <property type="match status" value="1"/>
</dbReference>
<dbReference type="InterPro" id="IPR025511">
    <property type="entry name" value="DUF4398"/>
</dbReference>
<dbReference type="Pfam" id="PF00691">
    <property type="entry name" value="OmpA"/>
    <property type="match status" value="1"/>
</dbReference>
<dbReference type="InterPro" id="IPR006665">
    <property type="entry name" value="OmpA-like"/>
</dbReference>
<dbReference type="Pfam" id="PF14346">
    <property type="entry name" value="DUF4398"/>
    <property type="match status" value="1"/>
</dbReference>
<feature type="chain" id="PRO_5017741570" description="OmpA-like domain-containing protein" evidence="5">
    <location>
        <begin position="21"/>
        <end position="281"/>
    </location>
</feature>
<sequence>MAIGRWCMSLLLVTALMGCATQTPQGDELAKARLLVSQAEGDSAVAQYAPVALNEAKQQLHKAQQAAEGRRLNRAAELAQLAQQYAQIALMEAAHATAREDREATRNRFTDARVGERDQEIARFRSETDAALEQVDSTQAQLASMQPRRTARGLILTLDEVQFGFDSAALKSESLPSINRLARYLEAHPEQTVRIEGHTDSIGAASYNLRLSERRAQAVRAALIEEGIEPERIQAVGIGEERPIATNDTDAGRAQNRRVEAIVAINEDHPPEPQAARQRDE</sequence>
<dbReference type="AlphaFoldDB" id="A0A3E0X438"/>
<evidence type="ECO:0000259" key="6">
    <source>
        <dbReference type="PROSITE" id="PS51123"/>
    </source>
</evidence>
<dbReference type="CDD" id="cd07185">
    <property type="entry name" value="OmpA_C-like"/>
    <property type="match status" value="1"/>
</dbReference>
<evidence type="ECO:0000256" key="5">
    <source>
        <dbReference type="SAM" id="SignalP"/>
    </source>
</evidence>
<protein>
    <recommendedName>
        <fullName evidence="6">OmpA-like domain-containing protein</fullName>
    </recommendedName>
</protein>
<evidence type="ECO:0000313" key="8">
    <source>
        <dbReference type="Proteomes" id="UP000256763"/>
    </source>
</evidence>
<keyword evidence="2 4" id="KW-0472">Membrane</keyword>
<proteinExistence type="predicted"/>
<dbReference type="InterPro" id="IPR006664">
    <property type="entry name" value="OMP_bac"/>
</dbReference>
<dbReference type="Proteomes" id="UP000256763">
    <property type="component" value="Unassembled WGS sequence"/>
</dbReference>
<dbReference type="InterPro" id="IPR036737">
    <property type="entry name" value="OmpA-like_sf"/>
</dbReference>
<dbReference type="PANTHER" id="PTHR30329">
    <property type="entry name" value="STATOR ELEMENT OF FLAGELLAR MOTOR COMPLEX"/>
    <property type="match status" value="1"/>
</dbReference>
<reference evidence="8" key="1">
    <citation type="submission" date="2017-05" db="EMBL/GenBank/DDBJ databases">
        <authorList>
            <person name="Sharma S."/>
            <person name="Sidhu C."/>
            <person name="Pinnaka A.K."/>
        </authorList>
    </citation>
    <scope>NUCLEOTIDE SEQUENCE [LARGE SCALE GENOMIC DNA]</scope>
    <source>
        <strain evidence="8">AK93</strain>
    </source>
</reference>
<organism evidence="7 8">
    <name type="scientific">Alkalilimnicola ehrlichii</name>
    <dbReference type="NCBI Taxonomy" id="351052"/>
    <lineage>
        <taxon>Bacteria</taxon>
        <taxon>Pseudomonadati</taxon>
        <taxon>Pseudomonadota</taxon>
        <taxon>Gammaproteobacteria</taxon>
        <taxon>Chromatiales</taxon>
        <taxon>Ectothiorhodospiraceae</taxon>
        <taxon>Alkalilimnicola</taxon>
    </lineage>
</organism>
<dbReference type="SUPFAM" id="SSF103088">
    <property type="entry name" value="OmpA-like"/>
    <property type="match status" value="1"/>
</dbReference>
<dbReference type="PROSITE" id="PS51123">
    <property type="entry name" value="OMPA_2"/>
    <property type="match status" value="1"/>
</dbReference>
<dbReference type="PRINTS" id="PR01021">
    <property type="entry name" value="OMPADOMAIN"/>
</dbReference>
<feature type="signal peptide" evidence="5">
    <location>
        <begin position="1"/>
        <end position="20"/>
    </location>
</feature>